<reference evidence="5" key="2">
    <citation type="journal article" date="2018" name="Plant J.">
        <title>The Sorghum bicolor reference genome: improved assembly, gene annotations, a transcriptome atlas, and signatures of genome organization.</title>
        <authorList>
            <person name="McCormick R.F."/>
            <person name="Truong S.K."/>
            <person name="Sreedasyam A."/>
            <person name="Jenkins J."/>
            <person name="Shu S."/>
            <person name="Sims D."/>
            <person name="Kennedy M."/>
            <person name="Amirebrahimi M."/>
            <person name="Weers B.D."/>
            <person name="McKinley B."/>
            <person name="Mattison A."/>
            <person name="Morishige D.T."/>
            <person name="Grimwood J."/>
            <person name="Schmutz J."/>
            <person name="Mullet J.E."/>
        </authorList>
    </citation>
    <scope>NUCLEOTIDE SEQUENCE [LARGE SCALE GENOMIC DNA]</scope>
    <source>
        <strain evidence="5">cv. BTx623</strain>
    </source>
</reference>
<dbReference type="AlphaFoldDB" id="C5X787"/>
<dbReference type="Gene3D" id="3.90.640.10">
    <property type="entry name" value="Actin, Chain A, domain 4"/>
    <property type="match status" value="1"/>
</dbReference>
<protein>
    <submittedName>
        <fullName evidence="4">Uncharacterized protein</fullName>
    </submittedName>
</protein>
<dbReference type="GO" id="GO:0005788">
    <property type="term" value="C:endoplasmic reticulum lumen"/>
    <property type="evidence" value="ECO:0000318"/>
    <property type="project" value="GO_Central"/>
</dbReference>
<evidence type="ECO:0000256" key="2">
    <source>
        <dbReference type="ARBA" id="ARBA00022840"/>
    </source>
</evidence>
<keyword evidence="1" id="KW-0547">Nucleotide-binding</keyword>
<dbReference type="OrthoDB" id="659168at2759"/>
<dbReference type="InterPro" id="IPR013126">
    <property type="entry name" value="Hsp_70_fam"/>
</dbReference>
<keyword evidence="3" id="KW-0732">Signal</keyword>
<dbReference type="KEGG" id="sbi:8081606"/>
<dbReference type="PANTHER" id="PTHR19375">
    <property type="entry name" value="HEAT SHOCK PROTEIN 70KDA"/>
    <property type="match status" value="1"/>
</dbReference>
<dbReference type="Gene3D" id="3.30.30.30">
    <property type="match status" value="1"/>
</dbReference>
<dbReference type="GO" id="GO:0005737">
    <property type="term" value="C:cytoplasm"/>
    <property type="evidence" value="ECO:0000318"/>
    <property type="project" value="GO_Central"/>
</dbReference>
<dbReference type="PRINTS" id="PR00301">
    <property type="entry name" value="HEATSHOCK70"/>
</dbReference>
<evidence type="ECO:0000256" key="1">
    <source>
        <dbReference type="ARBA" id="ARBA00022741"/>
    </source>
</evidence>
<dbReference type="EMBL" id="CM000761">
    <property type="protein sequence ID" value="EER97842.1"/>
    <property type="molecule type" value="Genomic_DNA"/>
</dbReference>
<dbReference type="GO" id="GO:0005634">
    <property type="term" value="C:nucleus"/>
    <property type="evidence" value="ECO:0000318"/>
    <property type="project" value="GO_Central"/>
</dbReference>
<dbReference type="GO" id="GO:0016887">
    <property type="term" value="F:ATP hydrolysis activity"/>
    <property type="evidence" value="ECO:0000318"/>
    <property type="project" value="GO_Central"/>
</dbReference>
<dbReference type="HOGENOM" id="CLU_005965_0_3_1"/>
<dbReference type="Proteomes" id="UP000000768">
    <property type="component" value="Chromosome 2"/>
</dbReference>
<evidence type="ECO:0000256" key="3">
    <source>
        <dbReference type="SAM" id="SignalP"/>
    </source>
</evidence>
<dbReference type="Gramene" id="EER97842">
    <property type="protein sequence ID" value="EER97842"/>
    <property type="gene ID" value="SORBI_3002G008000"/>
</dbReference>
<proteinExistence type="predicted"/>
<dbReference type="Pfam" id="PF00012">
    <property type="entry name" value="HSP70"/>
    <property type="match status" value="1"/>
</dbReference>
<gene>
    <name evidence="4" type="ORF">SORBI_3002G008000</name>
</gene>
<dbReference type="GO" id="GO:0031072">
    <property type="term" value="F:heat shock protein binding"/>
    <property type="evidence" value="ECO:0000318"/>
    <property type="project" value="GO_Central"/>
</dbReference>
<dbReference type="GO" id="GO:0034663">
    <property type="term" value="C:endoplasmic reticulum chaperone complex"/>
    <property type="evidence" value="ECO:0000318"/>
    <property type="project" value="GO_Central"/>
</dbReference>
<dbReference type="GO" id="GO:0044183">
    <property type="term" value="F:protein folding chaperone"/>
    <property type="evidence" value="ECO:0000318"/>
    <property type="project" value="GO_Central"/>
</dbReference>
<dbReference type="GO" id="GO:0030968">
    <property type="term" value="P:endoplasmic reticulum unfolded protein response"/>
    <property type="evidence" value="ECO:0000318"/>
    <property type="project" value="GO_Central"/>
</dbReference>
<dbReference type="InParanoid" id="C5X787"/>
<dbReference type="InterPro" id="IPR018181">
    <property type="entry name" value="Heat_shock_70_CS"/>
</dbReference>
<keyword evidence="2" id="KW-0067">ATP-binding</keyword>
<dbReference type="SUPFAM" id="SSF53067">
    <property type="entry name" value="Actin-like ATPase domain"/>
    <property type="match status" value="2"/>
</dbReference>
<dbReference type="InterPro" id="IPR043129">
    <property type="entry name" value="ATPase_NBD"/>
</dbReference>
<evidence type="ECO:0000313" key="4">
    <source>
        <dbReference type="EMBL" id="EER97842.1"/>
    </source>
</evidence>
<dbReference type="OMA" id="HTRLKPD"/>
<dbReference type="GO" id="GO:0005524">
    <property type="term" value="F:ATP binding"/>
    <property type="evidence" value="ECO:0007669"/>
    <property type="project" value="UniProtKB-KW"/>
</dbReference>
<keyword evidence="5" id="KW-1185">Reference proteome</keyword>
<evidence type="ECO:0000313" key="5">
    <source>
        <dbReference type="Proteomes" id="UP000000768"/>
    </source>
</evidence>
<feature type="chain" id="PRO_5002959145" evidence="3">
    <location>
        <begin position="27"/>
        <end position="435"/>
    </location>
</feature>
<dbReference type="PROSITE" id="PS01036">
    <property type="entry name" value="HSP70_3"/>
    <property type="match status" value="1"/>
</dbReference>
<sequence>MSPSFVVARVFVCLVAFVAALGKASALPDHHWHWPPDPAGRVVAIDLGNTNSCVAGYDSGDTTRTMFHHCIPSWVAFPDDDDGAVLVGEDAMNHAAVVNPGAAVSGFKRLLGKRFTRVFEREFAQSVKENLPYKVFEENAQVQVEVKTTKEDGGVRNVGVEQLTAAVLAKLKETAEAHLGHRVEAAVLTLPLAFSDYASRSAAVFAGRLAGLKAVSAVLSEPVAAAMAYGLSKSLRDEGNVVVLHVGGGTTEASVMTFVDGVYEALSSQYDPFFGGQDLDRRIVDHFVRQIRDKHGRDIADDSAALEKLRTACERAKKTLSHQDHAQVTVESLVDGVDLSEPLTRAEFEELNHDLFLKVVEMVDRVVSQAQVDTIDEVLLVGGSTMIPKVQELIRDYFGGTTKTVLHTRLKPDEVVTIGAAEYSKRPDALCSSSC</sequence>
<name>C5X787_SORBI</name>
<dbReference type="FunFam" id="3.90.640.10:FF:000002">
    <property type="entry name" value="Heat shock 70 kDa"/>
    <property type="match status" value="1"/>
</dbReference>
<reference evidence="4 5" key="1">
    <citation type="journal article" date="2009" name="Nature">
        <title>The Sorghum bicolor genome and the diversification of grasses.</title>
        <authorList>
            <person name="Paterson A.H."/>
            <person name="Bowers J.E."/>
            <person name="Bruggmann R."/>
            <person name="Dubchak I."/>
            <person name="Grimwood J."/>
            <person name="Gundlach H."/>
            <person name="Haberer G."/>
            <person name="Hellsten U."/>
            <person name="Mitros T."/>
            <person name="Poliakov A."/>
            <person name="Schmutz J."/>
            <person name="Spannagl M."/>
            <person name="Tang H."/>
            <person name="Wang X."/>
            <person name="Wicker T."/>
            <person name="Bharti A.K."/>
            <person name="Chapman J."/>
            <person name="Feltus F.A."/>
            <person name="Gowik U."/>
            <person name="Grigoriev I.V."/>
            <person name="Lyons E."/>
            <person name="Maher C.A."/>
            <person name="Martis M."/>
            <person name="Narechania A."/>
            <person name="Otillar R.P."/>
            <person name="Penning B.W."/>
            <person name="Salamov A.A."/>
            <person name="Wang Y."/>
            <person name="Zhang L."/>
            <person name="Carpita N.C."/>
            <person name="Freeling M."/>
            <person name="Gingle A.R."/>
            <person name="Hash C.T."/>
            <person name="Keller B."/>
            <person name="Klein P."/>
            <person name="Kresovich S."/>
            <person name="McCann M.C."/>
            <person name="Ming R."/>
            <person name="Peterson D.G."/>
            <person name="Mehboob-ur-Rahman"/>
            <person name="Ware D."/>
            <person name="Westhoff P."/>
            <person name="Mayer K.F."/>
            <person name="Messing J."/>
            <person name="Rokhsar D.S."/>
        </authorList>
    </citation>
    <scope>NUCLEOTIDE SEQUENCE [LARGE SCALE GENOMIC DNA]</scope>
    <source>
        <strain evidence="5">cv. BTx623</strain>
    </source>
</reference>
<dbReference type="Gene3D" id="3.30.420.40">
    <property type="match status" value="2"/>
</dbReference>
<dbReference type="GO" id="GO:0016020">
    <property type="term" value="C:membrane"/>
    <property type="evidence" value="ECO:0000318"/>
    <property type="project" value="GO_Central"/>
</dbReference>
<organism evidence="4 5">
    <name type="scientific">Sorghum bicolor</name>
    <name type="common">Sorghum</name>
    <name type="synonym">Sorghum vulgare</name>
    <dbReference type="NCBI Taxonomy" id="4558"/>
    <lineage>
        <taxon>Eukaryota</taxon>
        <taxon>Viridiplantae</taxon>
        <taxon>Streptophyta</taxon>
        <taxon>Embryophyta</taxon>
        <taxon>Tracheophyta</taxon>
        <taxon>Spermatophyta</taxon>
        <taxon>Magnoliopsida</taxon>
        <taxon>Liliopsida</taxon>
        <taxon>Poales</taxon>
        <taxon>Poaceae</taxon>
        <taxon>PACMAD clade</taxon>
        <taxon>Panicoideae</taxon>
        <taxon>Andropogonodae</taxon>
        <taxon>Andropogoneae</taxon>
        <taxon>Sorghinae</taxon>
        <taxon>Sorghum</taxon>
    </lineage>
</organism>
<accession>C5X787</accession>
<dbReference type="eggNOG" id="KOG0100">
    <property type="taxonomic scope" value="Eukaryota"/>
</dbReference>
<feature type="signal peptide" evidence="3">
    <location>
        <begin position="1"/>
        <end position="26"/>
    </location>
</feature>
<dbReference type="GO" id="GO:0140662">
    <property type="term" value="F:ATP-dependent protein folding chaperone"/>
    <property type="evidence" value="ECO:0007669"/>
    <property type="project" value="InterPro"/>
</dbReference>
<dbReference type="STRING" id="4558.C5X787"/>
<dbReference type="GO" id="GO:0036503">
    <property type="term" value="P:ERAD pathway"/>
    <property type="evidence" value="ECO:0000318"/>
    <property type="project" value="GO_Central"/>
</dbReference>
<dbReference type="GO" id="GO:0042026">
    <property type="term" value="P:protein refolding"/>
    <property type="evidence" value="ECO:0000318"/>
    <property type="project" value="GO_Central"/>
</dbReference>